<evidence type="ECO:0000313" key="3">
    <source>
        <dbReference type="EMBL" id="MPC81145.1"/>
    </source>
</evidence>
<keyword evidence="2" id="KW-0732">Signal</keyword>
<dbReference type="AlphaFoldDB" id="A0A5B7IFU6"/>
<feature type="region of interest" description="Disordered" evidence="1">
    <location>
        <begin position="57"/>
        <end position="110"/>
    </location>
</feature>
<organism evidence="3 4">
    <name type="scientific">Portunus trituberculatus</name>
    <name type="common">Swimming crab</name>
    <name type="synonym">Neptunus trituberculatus</name>
    <dbReference type="NCBI Taxonomy" id="210409"/>
    <lineage>
        <taxon>Eukaryota</taxon>
        <taxon>Metazoa</taxon>
        <taxon>Ecdysozoa</taxon>
        <taxon>Arthropoda</taxon>
        <taxon>Crustacea</taxon>
        <taxon>Multicrustacea</taxon>
        <taxon>Malacostraca</taxon>
        <taxon>Eumalacostraca</taxon>
        <taxon>Eucarida</taxon>
        <taxon>Decapoda</taxon>
        <taxon>Pleocyemata</taxon>
        <taxon>Brachyura</taxon>
        <taxon>Eubrachyura</taxon>
        <taxon>Portunoidea</taxon>
        <taxon>Portunidae</taxon>
        <taxon>Portuninae</taxon>
        <taxon>Portunus</taxon>
    </lineage>
</organism>
<reference evidence="3 4" key="1">
    <citation type="submission" date="2019-05" db="EMBL/GenBank/DDBJ databases">
        <title>Another draft genome of Portunus trituberculatus and its Hox gene families provides insights of decapod evolution.</title>
        <authorList>
            <person name="Jeong J.-H."/>
            <person name="Song I."/>
            <person name="Kim S."/>
            <person name="Choi T."/>
            <person name="Kim D."/>
            <person name="Ryu S."/>
            <person name="Kim W."/>
        </authorList>
    </citation>
    <scope>NUCLEOTIDE SEQUENCE [LARGE SCALE GENOMIC DNA]</scope>
    <source>
        <tissue evidence="3">Muscle</tissue>
    </source>
</reference>
<comment type="caution">
    <text evidence="3">The sequence shown here is derived from an EMBL/GenBank/DDBJ whole genome shotgun (WGS) entry which is preliminary data.</text>
</comment>
<keyword evidence="4" id="KW-1185">Reference proteome</keyword>
<proteinExistence type="predicted"/>
<sequence>MKCKSSNVIFLFIHNVTLRSTVVYVYFEVGGYTGESNQEVVTCLQTGCEVLVESSRIEEENTSSAERGAQTKKRIKVPHLASSERGLRRPAAGPAQSISGGLASVRGPHV</sequence>
<dbReference type="EMBL" id="VSRR010056078">
    <property type="protein sequence ID" value="MPC81145.1"/>
    <property type="molecule type" value="Genomic_DNA"/>
</dbReference>
<evidence type="ECO:0000313" key="4">
    <source>
        <dbReference type="Proteomes" id="UP000324222"/>
    </source>
</evidence>
<feature type="chain" id="PRO_5022967115" evidence="2">
    <location>
        <begin position="19"/>
        <end position="110"/>
    </location>
</feature>
<protein>
    <submittedName>
        <fullName evidence="3">Uncharacterized protein</fullName>
    </submittedName>
</protein>
<evidence type="ECO:0000256" key="1">
    <source>
        <dbReference type="SAM" id="MobiDB-lite"/>
    </source>
</evidence>
<gene>
    <name evidence="3" type="ORF">E2C01_075748</name>
</gene>
<evidence type="ECO:0000256" key="2">
    <source>
        <dbReference type="SAM" id="SignalP"/>
    </source>
</evidence>
<dbReference type="Proteomes" id="UP000324222">
    <property type="component" value="Unassembled WGS sequence"/>
</dbReference>
<name>A0A5B7IFU6_PORTR</name>
<accession>A0A5B7IFU6</accession>
<feature type="signal peptide" evidence="2">
    <location>
        <begin position="1"/>
        <end position="18"/>
    </location>
</feature>